<feature type="signal peptide" evidence="1">
    <location>
        <begin position="1"/>
        <end position="18"/>
    </location>
</feature>
<dbReference type="Proteomes" id="UP000029462">
    <property type="component" value="Unassembled WGS sequence"/>
</dbReference>
<dbReference type="AlphaFoldDB" id="A0A090UX83"/>
<gene>
    <name evidence="2" type="ORF">EV102420_05_00550</name>
</gene>
<comment type="caution">
    <text evidence="2">The sequence shown here is derived from an EMBL/GenBank/DDBJ whole genome shotgun (WGS) entry which is preliminary data.</text>
</comment>
<accession>A0A090UX83</accession>
<feature type="chain" id="PRO_5001864731" description="Shiga toxin A subunit" evidence="1">
    <location>
        <begin position="19"/>
        <end position="144"/>
    </location>
</feature>
<organism evidence="2 3">
    <name type="scientific">Pseudescherichia vulneris NBRC 102420</name>
    <dbReference type="NCBI Taxonomy" id="1115515"/>
    <lineage>
        <taxon>Bacteria</taxon>
        <taxon>Pseudomonadati</taxon>
        <taxon>Pseudomonadota</taxon>
        <taxon>Gammaproteobacteria</taxon>
        <taxon>Enterobacterales</taxon>
        <taxon>Enterobacteriaceae</taxon>
        <taxon>Pseudescherichia</taxon>
    </lineage>
</organism>
<dbReference type="RefSeq" id="WP_042389100.1">
    <property type="nucleotide sequence ID" value="NZ_BBMZ01000005.1"/>
</dbReference>
<name>A0A090UX83_PSEVU</name>
<evidence type="ECO:0008006" key="4">
    <source>
        <dbReference type="Google" id="ProtNLM"/>
    </source>
</evidence>
<evidence type="ECO:0000313" key="3">
    <source>
        <dbReference type="Proteomes" id="UP000029462"/>
    </source>
</evidence>
<reference evidence="2 3" key="1">
    <citation type="submission" date="2014-09" db="EMBL/GenBank/DDBJ databases">
        <title>Whole genome shotgun sequence of Escherichia vulneris NBRC 102420.</title>
        <authorList>
            <person name="Yoshida Y."/>
            <person name="Hosoyama A."/>
            <person name="Tsuchikane K."/>
            <person name="Ohji S."/>
            <person name="Ichikawa N."/>
            <person name="Kimura A."/>
            <person name="Yamazoe A."/>
            <person name="Ezaki T."/>
            <person name="Fujita N."/>
        </authorList>
    </citation>
    <scope>NUCLEOTIDE SEQUENCE [LARGE SCALE GENOMIC DNA]</scope>
    <source>
        <strain evidence="2 3">NBRC 102420</strain>
    </source>
</reference>
<protein>
    <recommendedName>
        <fullName evidence="4">Shiga toxin A subunit</fullName>
    </recommendedName>
</protein>
<keyword evidence="3" id="KW-1185">Reference proteome</keyword>
<dbReference type="EMBL" id="BBMZ01000005">
    <property type="protein sequence ID" value="GAL57121.1"/>
    <property type="molecule type" value="Genomic_DNA"/>
</dbReference>
<dbReference type="OrthoDB" id="6539815at2"/>
<dbReference type="eggNOG" id="ENOG503319N">
    <property type="taxonomic scope" value="Bacteria"/>
</dbReference>
<evidence type="ECO:0000313" key="2">
    <source>
        <dbReference type="EMBL" id="GAL57121.1"/>
    </source>
</evidence>
<keyword evidence="1" id="KW-0732">Signal</keyword>
<proteinExistence type="predicted"/>
<sequence length="144" mass="15905">MKALVPFIITVLPTVSYAADLPGSECAAPGHYAESMLQVSVKNDLGIKLENIQNSKIVTEILSIAPVSDVFARQMAKADSASGKGLSENDYFKIYHSNHVLNLIVRYTYTNDVGKKDVFISSALMNDEECSVRYNGYMTISREF</sequence>
<evidence type="ECO:0000256" key="1">
    <source>
        <dbReference type="SAM" id="SignalP"/>
    </source>
</evidence>